<evidence type="ECO:0000259" key="23">
    <source>
        <dbReference type="PROSITE" id="PS50071"/>
    </source>
</evidence>
<reference evidence="25" key="3">
    <citation type="submission" date="2025-08" db="UniProtKB">
        <authorList>
            <consortium name="Ensembl"/>
        </authorList>
    </citation>
    <scope>IDENTIFICATION</scope>
    <source>
        <strain evidence="25">17573</strain>
    </source>
</reference>
<feature type="transmembrane region" description="Helical" evidence="21">
    <location>
        <begin position="573"/>
        <end position="592"/>
    </location>
</feature>
<organism evidence="25 26">
    <name type="scientific">Macaca mulatta</name>
    <name type="common">Rhesus macaque</name>
    <dbReference type="NCBI Taxonomy" id="9544"/>
    <lineage>
        <taxon>Eukaryota</taxon>
        <taxon>Metazoa</taxon>
        <taxon>Chordata</taxon>
        <taxon>Craniata</taxon>
        <taxon>Vertebrata</taxon>
        <taxon>Euteleostomi</taxon>
        <taxon>Mammalia</taxon>
        <taxon>Eutheria</taxon>
        <taxon>Euarchontoglires</taxon>
        <taxon>Primates</taxon>
        <taxon>Haplorrhini</taxon>
        <taxon>Catarrhini</taxon>
        <taxon>Cercopithecidae</taxon>
        <taxon>Cercopithecinae</taxon>
        <taxon>Macaca</taxon>
    </lineage>
</organism>
<evidence type="ECO:0000256" key="9">
    <source>
        <dbReference type="ARBA" id="ARBA00022824"/>
    </source>
</evidence>
<dbReference type="GeneTree" id="ENSGT00940000158313"/>
<dbReference type="GO" id="GO:0003785">
    <property type="term" value="F:actin monomer binding"/>
    <property type="evidence" value="ECO:0007669"/>
    <property type="project" value="Ensembl"/>
</dbReference>
<accession>A0A5F8A2N8</accession>
<dbReference type="Pfam" id="PF00412">
    <property type="entry name" value="LIM"/>
    <property type="match status" value="1"/>
</dbReference>
<evidence type="ECO:0000313" key="26">
    <source>
        <dbReference type="Proteomes" id="UP000006718"/>
    </source>
</evidence>
<dbReference type="PANTHER" id="PTHR12560">
    <property type="entry name" value="LONGEVITY ASSURANCE FACTOR 1 LAG1"/>
    <property type="match status" value="1"/>
</dbReference>
<dbReference type="Gene3D" id="2.10.110.10">
    <property type="entry name" value="Cysteine Rich Protein"/>
    <property type="match status" value="1"/>
</dbReference>
<dbReference type="GO" id="GO:1902018">
    <property type="term" value="P:negative regulation of cilium assembly"/>
    <property type="evidence" value="ECO:0007669"/>
    <property type="project" value="Ensembl"/>
</dbReference>
<feature type="compositionally biased region" description="Polar residues" evidence="20">
    <location>
        <begin position="721"/>
        <end position="737"/>
    </location>
</feature>
<evidence type="ECO:0000256" key="2">
    <source>
        <dbReference type="ARBA" id="ARBA00004760"/>
    </source>
</evidence>
<dbReference type="STRING" id="9544.ENSMMUP00000072161"/>
<keyword evidence="26" id="KW-1185">Reference proteome</keyword>
<comment type="pathway">
    <text evidence="2">Lipid metabolism; sphingolipid metabolism.</text>
</comment>
<evidence type="ECO:0000256" key="20">
    <source>
        <dbReference type="SAM" id="MobiDB-lite"/>
    </source>
</evidence>
<feature type="compositionally biased region" description="Basic and acidic residues" evidence="20">
    <location>
        <begin position="96"/>
        <end position="105"/>
    </location>
</feature>
<feature type="transmembrane region" description="Helical" evidence="21">
    <location>
        <begin position="670"/>
        <end position="695"/>
    </location>
</feature>
<dbReference type="GO" id="GO:0005634">
    <property type="term" value="C:nucleus"/>
    <property type="evidence" value="ECO:0007669"/>
    <property type="project" value="UniProtKB-SubCell"/>
</dbReference>
<dbReference type="CDD" id="cd00086">
    <property type="entry name" value="homeodomain"/>
    <property type="match status" value="1"/>
</dbReference>
<feature type="region of interest" description="Disordered" evidence="20">
    <location>
        <begin position="76"/>
        <end position="182"/>
    </location>
</feature>
<dbReference type="Pfam" id="PF03798">
    <property type="entry name" value="TRAM_LAG1_CLN8"/>
    <property type="match status" value="1"/>
</dbReference>
<evidence type="ECO:0000256" key="16">
    <source>
        <dbReference type="PROSITE-ProRule" id="PRU00108"/>
    </source>
</evidence>
<dbReference type="InterPro" id="IPR001781">
    <property type="entry name" value="Znf_LIM"/>
</dbReference>
<evidence type="ECO:0000256" key="21">
    <source>
        <dbReference type="SAM" id="Phobius"/>
    </source>
</evidence>
<dbReference type="InParanoid" id="A0A5F8A2N8"/>
<dbReference type="VGNC" id="VGNC:71078">
    <property type="gene designation" value="CERS5"/>
</dbReference>
<dbReference type="GO" id="GO:0030336">
    <property type="term" value="P:negative regulation of cell migration"/>
    <property type="evidence" value="ECO:0007669"/>
    <property type="project" value="Ensembl"/>
</dbReference>
<dbReference type="GO" id="GO:0001725">
    <property type="term" value="C:stress fiber"/>
    <property type="evidence" value="ECO:0007669"/>
    <property type="project" value="Ensembl"/>
</dbReference>
<evidence type="ECO:0000256" key="18">
    <source>
        <dbReference type="PROSITE-ProRule" id="PRU00205"/>
    </source>
</evidence>
<feature type="transmembrane region" description="Helical" evidence="21">
    <location>
        <begin position="547"/>
        <end position="566"/>
    </location>
</feature>
<dbReference type="Gene3D" id="1.10.10.60">
    <property type="entry name" value="Homeodomain-like"/>
    <property type="match status" value="1"/>
</dbReference>
<dbReference type="GO" id="GO:0032233">
    <property type="term" value="P:positive regulation of actin filament bundle assembly"/>
    <property type="evidence" value="ECO:0007669"/>
    <property type="project" value="Ensembl"/>
</dbReference>
<keyword evidence="4" id="KW-0444">Lipid biosynthesis</keyword>
<dbReference type="PROSITE" id="PS50922">
    <property type="entry name" value="TLC"/>
    <property type="match status" value="1"/>
</dbReference>
<dbReference type="FunFam" id="1.10.10.60:FF:000020">
    <property type="entry name" value="Ceramide synthase 5"/>
    <property type="match status" value="1"/>
</dbReference>
<keyword evidence="9" id="KW-0256">Endoplasmic reticulum</keyword>
<feature type="transmembrane region" description="Helical" evidence="21">
    <location>
        <begin position="631"/>
        <end position="650"/>
    </location>
</feature>
<comment type="subcellular location">
    <subcellularLocation>
        <location evidence="1">Endoplasmic reticulum membrane</location>
        <topology evidence="1">Multi-pass membrane protein</topology>
    </subcellularLocation>
    <subcellularLocation>
        <location evidence="16 19">Nucleus</location>
    </subcellularLocation>
</comment>
<dbReference type="InterPro" id="IPR009057">
    <property type="entry name" value="Homeodomain-like_sf"/>
</dbReference>
<reference evidence="25" key="4">
    <citation type="submission" date="2025-09" db="UniProtKB">
        <authorList>
            <consortium name="Ensembl"/>
        </authorList>
    </citation>
    <scope>IDENTIFICATION</scope>
    <source>
        <strain evidence="25">17573</strain>
    </source>
</reference>
<evidence type="ECO:0000256" key="13">
    <source>
        <dbReference type="ARBA" id="ARBA00023098"/>
    </source>
</evidence>
<dbReference type="GO" id="GO:0046872">
    <property type="term" value="F:metal ion binding"/>
    <property type="evidence" value="ECO:0007669"/>
    <property type="project" value="UniProtKB-KW"/>
</dbReference>
<feature type="transmembrane region" description="Helical" evidence="21">
    <location>
        <begin position="507"/>
        <end position="527"/>
    </location>
</feature>
<dbReference type="Bgee" id="ENSMMUG00000016471">
    <property type="expression patterns" value="Expressed in colon and 24 other cell types or tissues"/>
</dbReference>
<feature type="compositionally biased region" description="Basic and acidic residues" evidence="20">
    <location>
        <begin position="144"/>
        <end position="177"/>
    </location>
</feature>
<keyword evidence="5" id="KW-0808">Transferase</keyword>
<evidence type="ECO:0000256" key="11">
    <source>
        <dbReference type="ARBA" id="ARBA00022989"/>
    </source>
</evidence>
<dbReference type="GO" id="GO:0046513">
    <property type="term" value="P:ceramide biosynthetic process"/>
    <property type="evidence" value="ECO:0000318"/>
    <property type="project" value="GO_Central"/>
</dbReference>
<evidence type="ECO:0000256" key="5">
    <source>
        <dbReference type="ARBA" id="ARBA00022679"/>
    </source>
</evidence>
<comment type="pathway">
    <text evidence="3">Sphingolipid metabolism.</text>
</comment>
<evidence type="ECO:0000256" key="14">
    <source>
        <dbReference type="ARBA" id="ARBA00023136"/>
    </source>
</evidence>
<dbReference type="AlphaFoldDB" id="A0A5F8A2N8"/>
<reference evidence="26" key="1">
    <citation type="journal article" date="2007" name="Science">
        <title>Evolutionary and biomedical insights from the rhesus macaque genome.</title>
        <authorList>
            <person name="Gibbs R.A."/>
            <person name="Rogers J."/>
            <person name="Katze M.G."/>
            <person name="Bumgarner R."/>
            <person name="Weinstock G.M."/>
            <person name="Mardis E.R."/>
            <person name="Remington K.A."/>
            <person name="Strausberg R.L."/>
            <person name="Venter J.C."/>
            <person name="Wilson R.K."/>
            <person name="Batzer M.A."/>
            <person name="Bustamante C.D."/>
            <person name="Eichler E.E."/>
            <person name="Hahn M.W."/>
            <person name="Hardison R.C."/>
            <person name="Makova K.D."/>
            <person name="Miller W."/>
            <person name="Milosavljevic A."/>
            <person name="Palermo R.E."/>
            <person name="Siepel A."/>
            <person name="Sikela J.M."/>
            <person name="Attaway T."/>
            <person name="Bell S."/>
            <person name="Bernard K.E."/>
            <person name="Buhay C.J."/>
            <person name="Chandrabose M.N."/>
            <person name="Dao M."/>
            <person name="Davis C."/>
            <person name="Delehaunty K.D."/>
            <person name="Ding Y."/>
            <person name="Dinh H.H."/>
            <person name="Dugan-Rocha S."/>
            <person name="Fulton L.A."/>
            <person name="Gabisi R.A."/>
            <person name="Garner T.T."/>
            <person name="Godfrey J."/>
            <person name="Hawes A.C."/>
            <person name="Hernandez J."/>
            <person name="Hines S."/>
            <person name="Holder M."/>
            <person name="Hume J."/>
            <person name="Jhangiani S.N."/>
            <person name="Joshi V."/>
            <person name="Khan Z.M."/>
            <person name="Kirkness E.F."/>
            <person name="Cree A."/>
            <person name="Fowler R.G."/>
            <person name="Lee S."/>
            <person name="Lewis L.R."/>
            <person name="Li Z."/>
            <person name="Liu Y.-S."/>
            <person name="Moore S.M."/>
            <person name="Muzny D."/>
            <person name="Nazareth L.V."/>
            <person name="Ngo D.N."/>
            <person name="Okwuonu G.O."/>
            <person name="Pai G."/>
            <person name="Parker D."/>
            <person name="Paul H.A."/>
            <person name="Pfannkoch C."/>
            <person name="Pohl C.S."/>
            <person name="Rogers Y.-H.C."/>
            <person name="Ruiz S.J."/>
            <person name="Sabo A."/>
            <person name="Santibanez J."/>
            <person name="Schneider B.W."/>
            <person name="Smith S.M."/>
            <person name="Sodergren E."/>
            <person name="Svatek A.F."/>
            <person name="Utterback T.R."/>
            <person name="Vattathil S."/>
            <person name="Warren W."/>
            <person name="White C.S."/>
            <person name="Chinwalla A.T."/>
            <person name="Feng Y."/>
            <person name="Halpern A.L."/>
            <person name="Hillier L.W."/>
            <person name="Huang X."/>
            <person name="Minx P."/>
            <person name="Nelson J.O."/>
            <person name="Pepin K.H."/>
            <person name="Qin X."/>
            <person name="Sutton G.G."/>
            <person name="Venter E."/>
            <person name="Walenz B.P."/>
            <person name="Wallis J.W."/>
            <person name="Worley K.C."/>
            <person name="Yang S.-P."/>
            <person name="Jones S.M."/>
            <person name="Marra M.A."/>
            <person name="Rocchi M."/>
            <person name="Schein J.E."/>
            <person name="Baertsch R."/>
            <person name="Clarke L."/>
            <person name="Csuros M."/>
            <person name="Glasscock J."/>
            <person name="Harris R.A."/>
            <person name="Havlak P."/>
            <person name="Jackson A.R."/>
            <person name="Jiang H."/>
            <person name="Liu Y."/>
            <person name="Messina D.N."/>
            <person name="Shen Y."/>
            <person name="Song H.X.-Z."/>
            <person name="Wylie T."/>
            <person name="Zhang L."/>
            <person name="Birney E."/>
            <person name="Han K."/>
            <person name="Konkel M.K."/>
            <person name="Lee J."/>
            <person name="Smit A.F.A."/>
            <person name="Ullmer B."/>
            <person name="Wang H."/>
            <person name="Xing J."/>
            <person name="Burhans R."/>
            <person name="Cheng Z."/>
            <person name="Karro J.E."/>
            <person name="Ma J."/>
            <person name="Raney B."/>
            <person name="She X."/>
            <person name="Cox M.J."/>
            <person name="Demuth J.P."/>
            <person name="Dumas L.J."/>
            <person name="Han S.-G."/>
            <person name="Hopkins J."/>
            <person name="Karimpour-Fard A."/>
            <person name="Kim Y.H."/>
            <person name="Pollack J.R."/>
            <person name="Vinar T."/>
            <person name="Addo-Quaye C."/>
            <person name="Degenhardt J."/>
            <person name="Denby A."/>
            <person name="Hubisz M.J."/>
            <person name="Indap A."/>
            <person name="Kosiol C."/>
            <person name="Lahn B.T."/>
            <person name="Lawson H.A."/>
            <person name="Marklein A."/>
            <person name="Nielsen R."/>
            <person name="Vallender E.J."/>
            <person name="Clark A.G."/>
            <person name="Ferguson B."/>
            <person name="Hernandez R.D."/>
            <person name="Hirani K."/>
            <person name="Kehrer-Sawatzki H."/>
            <person name="Kolb J."/>
            <person name="Patil S."/>
            <person name="Pu L.-L."/>
            <person name="Ren Y."/>
            <person name="Smith D.G."/>
            <person name="Wheeler D.A."/>
            <person name="Schenck I."/>
            <person name="Ball E.V."/>
            <person name="Chen R."/>
            <person name="Cooper D.N."/>
            <person name="Giardine B."/>
            <person name="Hsu F."/>
            <person name="Kent W.J."/>
            <person name="Lesk A."/>
            <person name="Nelson D.L."/>
            <person name="O'brien W.E."/>
            <person name="Pruefer K."/>
            <person name="Stenson P.D."/>
            <person name="Wallace J.C."/>
            <person name="Ke H."/>
            <person name="Liu X.-M."/>
            <person name="Wang P."/>
            <person name="Xiang A.P."/>
            <person name="Yang F."/>
            <person name="Barber G.P."/>
            <person name="Haussler D."/>
            <person name="Karolchik D."/>
            <person name="Kern A.D."/>
            <person name="Kuhn R.M."/>
            <person name="Smith K.E."/>
            <person name="Zwieg A.S."/>
        </authorList>
    </citation>
    <scope>NUCLEOTIDE SEQUENCE [LARGE SCALE GENOMIC DNA]</scope>
    <source>
        <strain evidence="26">17573</strain>
    </source>
</reference>
<protein>
    <submittedName>
        <fullName evidence="25">Ceramide synthase 5</fullName>
    </submittedName>
</protein>
<dbReference type="GO" id="GO:0140778">
    <property type="term" value="F:microtubule stabilizing activity"/>
    <property type="evidence" value="ECO:0007669"/>
    <property type="project" value="Ensembl"/>
</dbReference>
<dbReference type="GO" id="GO:0051017">
    <property type="term" value="P:actin filament bundle assembly"/>
    <property type="evidence" value="ECO:0007669"/>
    <property type="project" value="Ensembl"/>
</dbReference>
<dbReference type="SUPFAM" id="SSF46689">
    <property type="entry name" value="Homeodomain-like"/>
    <property type="match status" value="1"/>
</dbReference>
<evidence type="ECO:0000259" key="22">
    <source>
        <dbReference type="PROSITE" id="PS50023"/>
    </source>
</evidence>
<feature type="compositionally biased region" description="Basic and acidic residues" evidence="20">
    <location>
        <begin position="344"/>
        <end position="356"/>
    </location>
</feature>
<dbReference type="GO" id="GO:0051015">
    <property type="term" value="F:actin filament binding"/>
    <property type="evidence" value="ECO:0007669"/>
    <property type="project" value="Ensembl"/>
</dbReference>
<feature type="domain" description="Homeobox" evidence="23">
    <location>
        <begin position="451"/>
        <end position="495"/>
    </location>
</feature>
<dbReference type="GO" id="GO:1902743">
    <property type="term" value="P:regulation of lamellipodium organization"/>
    <property type="evidence" value="ECO:0007669"/>
    <property type="project" value="Ensembl"/>
</dbReference>
<dbReference type="GO" id="GO:0005829">
    <property type="term" value="C:cytosol"/>
    <property type="evidence" value="ECO:0007669"/>
    <property type="project" value="Ensembl"/>
</dbReference>
<dbReference type="ExpressionAtlas" id="A0A5F8A2N8">
    <property type="expression patterns" value="baseline"/>
</dbReference>
<dbReference type="FunCoup" id="A0A5F8A2N8">
    <property type="interactions" value="1123"/>
</dbReference>
<keyword evidence="16 19" id="KW-0539">Nucleus</keyword>
<evidence type="ECO:0000256" key="17">
    <source>
        <dbReference type="PROSITE-ProRule" id="PRU00125"/>
    </source>
</evidence>
<evidence type="ECO:0000256" key="4">
    <source>
        <dbReference type="ARBA" id="ARBA00022516"/>
    </source>
</evidence>
<keyword evidence="10 17" id="KW-0862">Zinc</keyword>
<keyword evidence="8" id="KW-0677">Repeat</keyword>
<dbReference type="GO" id="GO:0005925">
    <property type="term" value="C:focal adhesion"/>
    <property type="evidence" value="ECO:0007669"/>
    <property type="project" value="Ensembl"/>
</dbReference>
<evidence type="ECO:0000256" key="12">
    <source>
        <dbReference type="ARBA" id="ARBA00023038"/>
    </source>
</evidence>
<feature type="DNA-binding region" description="Homeobox" evidence="16">
    <location>
        <begin position="453"/>
        <end position="496"/>
    </location>
</feature>
<dbReference type="InterPro" id="IPR001356">
    <property type="entry name" value="HD"/>
</dbReference>
<keyword evidence="6 18" id="KW-0812">Transmembrane</keyword>
<dbReference type="VEuPathDB" id="HostDB:ENSMMUG00000016471"/>
<dbReference type="PROSITE" id="PS50023">
    <property type="entry name" value="LIM_DOMAIN_2"/>
    <property type="match status" value="1"/>
</dbReference>
<dbReference type="Pfam" id="PF00046">
    <property type="entry name" value="Homeodomain"/>
    <property type="match status" value="1"/>
</dbReference>
<dbReference type="GO" id="GO:0032154">
    <property type="term" value="C:cleavage furrow"/>
    <property type="evidence" value="ECO:0007669"/>
    <property type="project" value="Ensembl"/>
</dbReference>
<dbReference type="InterPro" id="IPR006634">
    <property type="entry name" value="TLC-dom"/>
</dbReference>
<feature type="region of interest" description="Disordered" evidence="20">
    <location>
        <begin position="326"/>
        <end position="378"/>
    </location>
</feature>
<evidence type="ECO:0000313" key="25">
    <source>
        <dbReference type="Ensembl" id="ENSMMUP00000072161.1"/>
    </source>
</evidence>
<dbReference type="GO" id="GO:0005789">
    <property type="term" value="C:endoplasmic reticulum membrane"/>
    <property type="evidence" value="ECO:0007669"/>
    <property type="project" value="UniProtKB-SubCell"/>
</dbReference>
<name>A0A5F8A2N8_MACMU</name>
<evidence type="ECO:0000256" key="19">
    <source>
        <dbReference type="RuleBase" id="RU000682"/>
    </source>
</evidence>
<dbReference type="Ensembl" id="ENSMMUT00000108096.1">
    <property type="protein sequence ID" value="ENSMMUP00000072161.1"/>
    <property type="gene ID" value="ENSMMUG00000016471.4"/>
</dbReference>
<evidence type="ECO:0000256" key="15">
    <source>
        <dbReference type="ARBA" id="ARBA00049036"/>
    </source>
</evidence>
<dbReference type="GO" id="GO:0001726">
    <property type="term" value="C:ruffle"/>
    <property type="evidence" value="ECO:0007669"/>
    <property type="project" value="Ensembl"/>
</dbReference>
<keyword evidence="12 17" id="KW-0440">LIM domain</keyword>
<evidence type="ECO:0000256" key="7">
    <source>
        <dbReference type="ARBA" id="ARBA00022723"/>
    </source>
</evidence>
<evidence type="ECO:0000256" key="10">
    <source>
        <dbReference type="ARBA" id="ARBA00022833"/>
    </source>
</evidence>
<evidence type="ECO:0000256" key="1">
    <source>
        <dbReference type="ARBA" id="ARBA00004477"/>
    </source>
</evidence>
<dbReference type="PROSITE" id="PS00478">
    <property type="entry name" value="LIM_DOMAIN_1"/>
    <property type="match status" value="1"/>
</dbReference>
<dbReference type="Proteomes" id="UP000006718">
    <property type="component" value="Chromosome 11"/>
</dbReference>
<dbReference type="SMR" id="A0A5F8A2N8"/>
<comment type="catalytic activity">
    <reaction evidence="15">
        <text>sphinganine + octadecanoyl-CoA = N-(octadecanoyl)-sphinganine + CoA + H(+)</text>
        <dbReference type="Rhea" id="RHEA:36547"/>
        <dbReference type="ChEBI" id="CHEBI:15378"/>
        <dbReference type="ChEBI" id="CHEBI:57287"/>
        <dbReference type="ChEBI" id="CHEBI:57394"/>
        <dbReference type="ChEBI" id="CHEBI:57817"/>
        <dbReference type="ChEBI" id="CHEBI:67033"/>
    </reaction>
    <physiologicalReaction direction="left-to-right" evidence="15">
        <dbReference type="Rhea" id="RHEA:36548"/>
    </physiologicalReaction>
</comment>
<evidence type="ECO:0000256" key="8">
    <source>
        <dbReference type="ARBA" id="ARBA00022737"/>
    </source>
</evidence>
<keyword evidence="16 19" id="KW-0371">Homeobox</keyword>
<evidence type="ECO:0000313" key="27">
    <source>
        <dbReference type="VGNC" id="VGNC:71078"/>
    </source>
</evidence>
<evidence type="ECO:0000256" key="3">
    <source>
        <dbReference type="ARBA" id="ARBA00004991"/>
    </source>
</evidence>
<proteinExistence type="predicted"/>
<keyword evidence="16 19" id="KW-0238">DNA-binding</keyword>
<keyword evidence="14 18" id="KW-0472">Membrane</keyword>
<keyword evidence="11 21" id="KW-1133">Transmembrane helix</keyword>
<evidence type="ECO:0000256" key="6">
    <source>
        <dbReference type="ARBA" id="ARBA00022692"/>
    </source>
</evidence>
<dbReference type="SUPFAM" id="SSF57716">
    <property type="entry name" value="Glucocorticoid receptor-like (DNA-binding domain)"/>
    <property type="match status" value="1"/>
</dbReference>
<sequence length="751" mass="86124">MESTPFNRRQWTSLSLRVTAKELSLVNKNKSSAIVEIFSKYQKAAEETNMEKKRTNTENLPQHFRRGTLTVLKKKWENPGLGAESHTDSLRNSSTEIRHKADHPPAEVTSHAVSGAEADQEEQIHPRSRFRSPPEALVQGRYPHIKDSEDLKDHSTESKKMENCLGESRHEVEKSEISENTEASGKIEKYNIPLNRLKMMFEKGEPTQTKILRAQSRSASGRKVSENSYSLDDLEIGPGQLSSSTFNSEKNESRRNLELPRLSETSIKDRMAKYQAAVSKQSSSTNYTNELKASGGEIKIHKMEQKENVPPGPEVCITHQEGEKISATENSLAVRSIPAEDDSRDSQVKSEIEQPVHPKPLSPDARASSLSESSPPKAIKKFQAPARETCVECQKTVYPMERLLANQQVFHISCFRCSYCNNKLRFIAKPCALHIGIEDSGPYQAQPNAILEKVFVSITKYPDKKRLEGLSKQLDWNVRKIQCWFRHRRNQDKPPTLTKFCESMWRFTFYLCIFCYGIRFLWSSPWFWDIRQCWHNYPFQPLSSGLYYYYIMELAFYWSLMFSQFTDIKRKDFLIMFVHHLVTIGLISFSYINNMVRAGTLIMCLHDVSDFLLEAAKLANYAKYQRLCDTLFVIFSAVFMVTRLGIYPFWILNTTLFESWEIIGPYASWWLLNGLLLTLQVLHVIWSYLIARIALKALIRGKVSKDDRSDVESSSEEEDVTTCTKSPCDSSSSNGANRVNGHMGGSYWAEE</sequence>
<feature type="domain" description="TLC" evidence="24">
    <location>
        <begin position="498"/>
        <end position="699"/>
    </location>
</feature>
<keyword evidence="13" id="KW-0443">Lipid metabolism</keyword>
<dbReference type="PROSITE" id="PS50071">
    <property type="entry name" value="HOMEOBOX_2"/>
    <property type="match status" value="1"/>
</dbReference>
<feature type="region of interest" description="Disordered" evidence="20">
    <location>
        <begin position="708"/>
        <end position="751"/>
    </location>
</feature>
<dbReference type="GO" id="GO:0030027">
    <property type="term" value="C:lamellipodium"/>
    <property type="evidence" value="ECO:0007669"/>
    <property type="project" value="Ensembl"/>
</dbReference>
<dbReference type="GO" id="GO:0003677">
    <property type="term" value="F:DNA binding"/>
    <property type="evidence" value="ECO:0007669"/>
    <property type="project" value="UniProtKB-UniRule"/>
</dbReference>
<dbReference type="GO" id="GO:0005884">
    <property type="term" value="C:actin filament"/>
    <property type="evidence" value="ECO:0007669"/>
    <property type="project" value="Ensembl"/>
</dbReference>
<evidence type="ECO:0000259" key="24">
    <source>
        <dbReference type="PROSITE" id="PS50922"/>
    </source>
</evidence>
<dbReference type="PANTHER" id="PTHR12560:SF8">
    <property type="entry name" value="CERAMIDE SYNTHASE 5"/>
    <property type="match status" value="1"/>
</dbReference>
<dbReference type="SMART" id="SM00132">
    <property type="entry name" value="LIM"/>
    <property type="match status" value="1"/>
</dbReference>
<dbReference type="UniPathway" id="UPA00222"/>
<dbReference type="InterPro" id="IPR016439">
    <property type="entry name" value="Lag1/Lac1-like"/>
</dbReference>
<gene>
    <name evidence="27" type="primary">CERS5</name>
    <name evidence="25" type="synonym">LIMA1</name>
</gene>
<dbReference type="GO" id="GO:0031529">
    <property type="term" value="P:ruffle organization"/>
    <property type="evidence" value="ECO:0007669"/>
    <property type="project" value="Ensembl"/>
</dbReference>
<keyword evidence="7 17" id="KW-0479">Metal-binding</keyword>
<dbReference type="GO" id="GO:0050291">
    <property type="term" value="F:sphingosine N-acyltransferase activity"/>
    <property type="evidence" value="ECO:0000318"/>
    <property type="project" value="GO_Central"/>
</dbReference>
<dbReference type="GO" id="GO:0030835">
    <property type="term" value="P:negative regulation of actin filament depolymerization"/>
    <property type="evidence" value="ECO:0007669"/>
    <property type="project" value="Ensembl"/>
</dbReference>
<dbReference type="SMART" id="SM00724">
    <property type="entry name" value="TLC"/>
    <property type="match status" value="1"/>
</dbReference>
<feature type="domain" description="LIM zinc-binding" evidence="22">
    <location>
        <begin position="388"/>
        <end position="457"/>
    </location>
</feature>
<feature type="compositionally biased region" description="Basic and acidic residues" evidence="20">
    <location>
        <begin position="249"/>
        <end position="258"/>
    </location>
</feature>
<reference evidence="25" key="2">
    <citation type="submission" date="2019-01" db="EMBL/GenBank/DDBJ databases">
        <authorList>
            <person name="Graves T."/>
            <person name="Eichler E.E."/>
            <person name="Wilson R.K."/>
        </authorList>
    </citation>
    <scope>NUCLEOTIDE SEQUENCE [LARGE SCALE GENOMIC DNA]</scope>
    <source>
        <strain evidence="25">17573</strain>
    </source>
</reference>
<feature type="region of interest" description="Disordered" evidence="20">
    <location>
        <begin position="235"/>
        <end position="264"/>
    </location>
</feature>